<protein>
    <submittedName>
        <fullName evidence="10">Membrane-bound serine protease (ClpP class)</fullName>
    </submittedName>
</protein>
<dbReference type="GO" id="GO:0006508">
    <property type="term" value="P:proteolysis"/>
    <property type="evidence" value="ECO:0007669"/>
    <property type="project" value="UniProtKB-KW"/>
</dbReference>
<keyword evidence="3 6" id="KW-1133">Transmembrane helix</keyword>
<keyword evidence="2 6" id="KW-0812">Transmembrane</keyword>
<evidence type="ECO:0000259" key="9">
    <source>
        <dbReference type="Pfam" id="PF25145"/>
    </source>
</evidence>
<dbReference type="InterPro" id="IPR012340">
    <property type="entry name" value="NA-bd_OB-fold"/>
</dbReference>
<evidence type="ECO:0000256" key="6">
    <source>
        <dbReference type="SAM" id="Phobius"/>
    </source>
</evidence>
<feature type="transmembrane region" description="Helical" evidence="6">
    <location>
        <begin position="319"/>
        <end position="337"/>
    </location>
</feature>
<reference evidence="10 11" key="1">
    <citation type="submission" date="2016-10" db="EMBL/GenBank/DDBJ databases">
        <authorList>
            <person name="de Groot N.N."/>
        </authorList>
    </citation>
    <scope>NUCLEOTIDE SEQUENCE [LARGE SCALE GENOMIC DNA]</scope>
    <source>
        <strain evidence="10 11">B7-7</strain>
    </source>
</reference>
<evidence type="ECO:0000256" key="5">
    <source>
        <dbReference type="SAM" id="MobiDB-lite"/>
    </source>
</evidence>
<dbReference type="InterPro" id="IPR056738">
    <property type="entry name" value="NfeD1b_N"/>
</dbReference>
<dbReference type="GO" id="GO:0016020">
    <property type="term" value="C:membrane"/>
    <property type="evidence" value="ECO:0007669"/>
    <property type="project" value="UniProtKB-SubCell"/>
</dbReference>
<dbReference type="PANTHER" id="PTHR33507">
    <property type="entry name" value="INNER MEMBRANE PROTEIN YBBJ"/>
    <property type="match status" value="1"/>
</dbReference>
<dbReference type="InterPro" id="IPR029045">
    <property type="entry name" value="ClpP/crotonase-like_dom_sf"/>
</dbReference>
<feature type="transmembrane region" description="Helical" evidence="6">
    <location>
        <begin position="367"/>
        <end position="386"/>
    </location>
</feature>
<dbReference type="Gene3D" id="3.90.226.10">
    <property type="entry name" value="2-enoyl-CoA Hydratase, Chain A, domain 1"/>
    <property type="match status" value="1"/>
</dbReference>
<feature type="transmembrane region" description="Helical" evidence="6">
    <location>
        <begin position="392"/>
        <end position="413"/>
    </location>
</feature>
<keyword evidence="4 6" id="KW-0472">Membrane</keyword>
<evidence type="ECO:0000256" key="3">
    <source>
        <dbReference type="ARBA" id="ARBA00022989"/>
    </source>
</evidence>
<sequence>MTPLIRSSTTSRSFPARLLLWCLLLCLGGLLAVASQAQEGRIAVILNVEGVIGPATSDYFVRGLEKAQERNAEVVVVRMDTPGGLDTSMRDMIKGILSSPVPVVTYVYPSGARAASAGTYLLYASHIAAMAPATNLGSATPVQMGGMPGLPDEPRERPRDSADRTQDDHAADDIQAPAATDDDTEEQTSPRRGSTAMERKVLEDAVAYIRGLAELRGRNGDWAEDAVREAVSLTASDALEKNVIDVVAENLEDLLGQIHGRVVKLEVGTRELNTENLQLVELEPDWRTRLLAVITNPNIAYILMLVGIYGIIFELANPGNIFPGVVGAICLVLALYAFQVLPINYAGLALIFLGILFMIAEAFLPSFGILGFGGIAAFVVGSIILVDEANLHISLPLVGGTALVSAVFLIWVLGKLTRLRRSKVTTGQEELIGAAGTVMKDFSAGRGRVWIHSESWLARCDAPLVKGDTVQVTSIDGLTLNVVPVSGKTTTGDISC</sequence>
<comment type="subcellular location">
    <subcellularLocation>
        <location evidence="1">Membrane</location>
        <topology evidence="1">Multi-pass membrane protein</topology>
    </subcellularLocation>
</comment>
<evidence type="ECO:0000259" key="8">
    <source>
        <dbReference type="Pfam" id="PF24961"/>
    </source>
</evidence>
<accession>A0A1H8YWK2</accession>
<evidence type="ECO:0000313" key="11">
    <source>
        <dbReference type="Proteomes" id="UP000199496"/>
    </source>
</evidence>
<feature type="transmembrane region" description="Helical" evidence="6">
    <location>
        <begin position="343"/>
        <end position="360"/>
    </location>
</feature>
<keyword evidence="10" id="KW-0378">Hydrolase</keyword>
<feature type="domain" description="NfeD1b N-terminal" evidence="9">
    <location>
        <begin position="48"/>
        <end position="146"/>
    </location>
</feature>
<feature type="transmembrane region" description="Helical" evidence="6">
    <location>
        <begin position="290"/>
        <end position="312"/>
    </location>
</feature>
<dbReference type="Proteomes" id="UP000199496">
    <property type="component" value="Unassembled WGS sequence"/>
</dbReference>
<evidence type="ECO:0000256" key="2">
    <source>
        <dbReference type="ARBA" id="ARBA00022692"/>
    </source>
</evidence>
<evidence type="ECO:0000256" key="4">
    <source>
        <dbReference type="ARBA" id="ARBA00023136"/>
    </source>
</evidence>
<dbReference type="InterPro" id="IPR056739">
    <property type="entry name" value="NfeD_membrane"/>
</dbReference>
<dbReference type="SUPFAM" id="SSF52096">
    <property type="entry name" value="ClpP/crotonase"/>
    <property type="match status" value="1"/>
</dbReference>
<evidence type="ECO:0000313" key="10">
    <source>
        <dbReference type="EMBL" id="SEP56519.1"/>
    </source>
</evidence>
<dbReference type="Pfam" id="PF24961">
    <property type="entry name" value="NfeD_membrane"/>
    <property type="match status" value="1"/>
</dbReference>
<evidence type="ECO:0000259" key="7">
    <source>
        <dbReference type="Pfam" id="PF01957"/>
    </source>
</evidence>
<proteinExistence type="predicted"/>
<dbReference type="EMBL" id="FOFO01000001">
    <property type="protein sequence ID" value="SEP56519.1"/>
    <property type="molecule type" value="Genomic_DNA"/>
</dbReference>
<dbReference type="Pfam" id="PF01957">
    <property type="entry name" value="NfeD"/>
    <property type="match status" value="1"/>
</dbReference>
<dbReference type="CDD" id="cd07020">
    <property type="entry name" value="Clp_protease_NfeD_1"/>
    <property type="match status" value="1"/>
</dbReference>
<name>A0A1H8YWK2_9GAMM</name>
<evidence type="ECO:0000256" key="1">
    <source>
        <dbReference type="ARBA" id="ARBA00004141"/>
    </source>
</evidence>
<feature type="domain" description="NfeD-like C-terminal" evidence="7">
    <location>
        <begin position="429"/>
        <end position="484"/>
    </location>
</feature>
<dbReference type="InterPro" id="IPR002810">
    <property type="entry name" value="NfeD-like_C"/>
</dbReference>
<dbReference type="Gene3D" id="2.40.50.140">
    <property type="entry name" value="Nucleic acid-binding proteins"/>
    <property type="match status" value="1"/>
</dbReference>
<keyword evidence="11" id="KW-1185">Reference proteome</keyword>
<feature type="region of interest" description="Disordered" evidence="5">
    <location>
        <begin position="140"/>
        <end position="197"/>
    </location>
</feature>
<dbReference type="AlphaFoldDB" id="A0A1H8YWK2"/>
<dbReference type="STRING" id="867345.SAMN05421693_10122"/>
<organism evidence="10 11">
    <name type="scientific">Ectothiorhodospira magna</name>
    <dbReference type="NCBI Taxonomy" id="867345"/>
    <lineage>
        <taxon>Bacteria</taxon>
        <taxon>Pseudomonadati</taxon>
        <taxon>Pseudomonadota</taxon>
        <taxon>Gammaproteobacteria</taxon>
        <taxon>Chromatiales</taxon>
        <taxon>Ectothiorhodospiraceae</taxon>
        <taxon>Ectothiorhodospira</taxon>
    </lineage>
</organism>
<dbReference type="PANTHER" id="PTHR33507:SF4">
    <property type="entry name" value="NODULATION COMPETITIVENESS PROTEIN NFED"/>
    <property type="match status" value="1"/>
</dbReference>
<dbReference type="Pfam" id="PF25145">
    <property type="entry name" value="NfeD1b_N"/>
    <property type="match status" value="1"/>
</dbReference>
<dbReference type="GO" id="GO:0008233">
    <property type="term" value="F:peptidase activity"/>
    <property type="evidence" value="ECO:0007669"/>
    <property type="project" value="UniProtKB-KW"/>
</dbReference>
<dbReference type="InterPro" id="IPR052165">
    <property type="entry name" value="Membrane_assoc_protease"/>
</dbReference>
<feature type="compositionally biased region" description="Basic and acidic residues" evidence="5">
    <location>
        <begin position="152"/>
        <end position="172"/>
    </location>
</feature>
<gene>
    <name evidence="10" type="ORF">SAMN05421693_10122</name>
</gene>
<keyword evidence="10" id="KW-0645">Protease</keyword>
<dbReference type="SUPFAM" id="SSF141322">
    <property type="entry name" value="NfeD domain-like"/>
    <property type="match status" value="1"/>
</dbReference>
<feature type="domain" description="NfeD integral membrane" evidence="8">
    <location>
        <begin position="298"/>
        <end position="414"/>
    </location>
</feature>